<feature type="transmembrane region" description="Helical" evidence="2">
    <location>
        <begin position="203"/>
        <end position="225"/>
    </location>
</feature>
<dbReference type="InterPro" id="IPR016566">
    <property type="entry name" value="UCP010219"/>
</dbReference>
<feature type="compositionally biased region" description="Basic and acidic residues" evidence="1">
    <location>
        <begin position="279"/>
        <end position="291"/>
    </location>
</feature>
<name>A0A4Q4ZFV6_9ACTN</name>
<evidence type="ECO:0000313" key="3">
    <source>
        <dbReference type="EMBL" id="RYP87013.1"/>
    </source>
</evidence>
<feature type="transmembrane region" description="Helical" evidence="2">
    <location>
        <begin position="148"/>
        <end position="167"/>
    </location>
</feature>
<accession>A0A4Q4ZFV6</accession>
<keyword evidence="4" id="KW-1185">Reference proteome</keyword>
<protein>
    <submittedName>
        <fullName evidence="3">DUF3159 domain-containing protein</fullName>
    </submittedName>
</protein>
<feature type="region of interest" description="Disordered" evidence="1">
    <location>
        <begin position="1"/>
        <end position="33"/>
    </location>
</feature>
<gene>
    <name evidence="3" type="ORF">EKO23_06975</name>
</gene>
<comment type="caution">
    <text evidence="3">The sequence shown here is derived from an EMBL/GenBank/DDBJ whole genome shotgun (WGS) entry which is preliminary data.</text>
</comment>
<feature type="transmembrane region" description="Helical" evidence="2">
    <location>
        <begin position="118"/>
        <end position="136"/>
    </location>
</feature>
<keyword evidence="2" id="KW-0472">Membrane</keyword>
<evidence type="ECO:0000256" key="1">
    <source>
        <dbReference type="SAM" id="MobiDB-lite"/>
    </source>
</evidence>
<dbReference type="EMBL" id="SDKM01000008">
    <property type="protein sequence ID" value="RYP87013.1"/>
    <property type="molecule type" value="Genomic_DNA"/>
</dbReference>
<feature type="region of interest" description="Disordered" evidence="1">
    <location>
        <begin position="268"/>
        <end position="291"/>
    </location>
</feature>
<proteinExistence type="predicted"/>
<dbReference type="AlphaFoldDB" id="A0A4Q4ZFV6"/>
<dbReference type="Proteomes" id="UP000295198">
    <property type="component" value="Unassembled WGS sequence"/>
</dbReference>
<keyword evidence="2" id="KW-1133">Transmembrane helix</keyword>
<keyword evidence="2" id="KW-0812">Transmembrane</keyword>
<sequence length="291" mass="30932">MARASADHGDLPGPLDRGRGPDRRARQAPGDVQPALRAEARVVTSTTPTTATVEAVVRKQLSIALGGRRGMLEAAVPTIMFTVTFLTTKDLRTALYVSVGAALIALVLRIVQRSSVQFVVNALVGIAIGALFALRAARAGGDANDQALAYFLPGLLYNAGYAVVLGLSNLVRWPLVGFMVGSVMGDPTAWHKDRQIVKLCQRLTWCLVIPCLLRVMVQVPIYVAGRQKAMDPDAAVAALGVAKLAMGWPLQLASLAFMVWLLARDATPVSESGPAGEQEPTRTDRGLAEEA</sequence>
<evidence type="ECO:0000313" key="4">
    <source>
        <dbReference type="Proteomes" id="UP000295198"/>
    </source>
</evidence>
<evidence type="ECO:0000256" key="2">
    <source>
        <dbReference type="SAM" id="Phobius"/>
    </source>
</evidence>
<feature type="transmembrane region" description="Helical" evidence="2">
    <location>
        <begin position="245"/>
        <end position="263"/>
    </location>
</feature>
<dbReference type="OrthoDB" id="5244221at2"/>
<organism evidence="3 4">
    <name type="scientific">Nocardioides guangzhouensis</name>
    <dbReference type="NCBI Taxonomy" id="2497878"/>
    <lineage>
        <taxon>Bacteria</taxon>
        <taxon>Bacillati</taxon>
        <taxon>Actinomycetota</taxon>
        <taxon>Actinomycetes</taxon>
        <taxon>Propionibacteriales</taxon>
        <taxon>Nocardioidaceae</taxon>
        <taxon>Nocardioides</taxon>
    </lineage>
</organism>
<feature type="transmembrane region" description="Helical" evidence="2">
    <location>
        <begin position="94"/>
        <end position="112"/>
    </location>
</feature>
<feature type="compositionally biased region" description="Basic and acidic residues" evidence="1">
    <location>
        <begin position="1"/>
        <end position="25"/>
    </location>
</feature>
<reference evidence="3 4" key="1">
    <citation type="submission" date="2019-01" db="EMBL/GenBank/DDBJ databases">
        <title>Nocardioides guangzhouensis sp. nov., an actinobacterium isolated from soil.</title>
        <authorList>
            <person name="Fu Y."/>
            <person name="Cai Y."/>
            <person name="Lin Z."/>
            <person name="Chen P."/>
        </authorList>
    </citation>
    <scope>NUCLEOTIDE SEQUENCE [LARGE SCALE GENOMIC DNA]</scope>
    <source>
        <strain evidence="3 4">130</strain>
    </source>
</reference>
<dbReference type="Pfam" id="PF11361">
    <property type="entry name" value="DUF3159"/>
    <property type="match status" value="1"/>
</dbReference>